<evidence type="ECO:0000256" key="1">
    <source>
        <dbReference type="SAM" id="SignalP"/>
    </source>
</evidence>
<comment type="caution">
    <text evidence="2">The sequence shown here is derived from an EMBL/GenBank/DDBJ whole genome shotgun (WGS) entry which is preliminary data.</text>
</comment>
<gene>
    <name evidence="2" type="ORF">A3860_36730</name>
</gene>
<reference evidence="2 3" key="1">
    <citation type="submission" date="2016-03" db="EMBL/GenBank/DDBJ databases">
        <title>Niastella vici sp. nov., isolated from farmland soil.</title>
        <authorList>
            <person name="Chen L."/>
            <person name="Wang D."/>
            <person name="Yang S."/>
            <person name="Wang G."/>
        </authorList>
    </citation>
    <scope>NUCLEOTIDE SEQUENCE [LARGE SCALE GENOMIC DNA]</scope>
    <source>
        <strain evidence="2 3">DJ57</strain>
    </source>
</reference>
<keyword evidence="3" id="KW-1185">Reference proteome</keyword>
<evidence type="ECO:0008006" key="4">
    <source>
        <dbReference type="Google" id="ProtNLM"/>
    </source>
</evidence>
<proteinExistence type="predicted"/>
<evidence type="ECO:0000313" key="2">
    <source>
        <dbReference type="EMBL" id="OQP59627.1"/>
    </source>
</evidence>
<name>A0A1V9FMU4_9BACT</name>
<feature type="chain" id="PRO_5012551438" description="Secretion system C-terminal sorting domain-containing protein" evidence="1">
    <location>
        <begin position="27"/>
        <end position="437"/>
    </location>
</feature>
<keyword evidence="1" id="KW-0732">Signal</keyword>
<dbReference type="OrthoDB" id="1490051at2"/>
<protein>
    <recommendedName>
        <fullName evidence="4">Secretion system C-terminal sorting domain-containing protein</fullName>
    </recommendedName>
</protein>
<dbReference type="RefSeq" id="WP_081154435.1">
    <property type="nucleotide sequence ID" value="NZ_LVYD01000075.1"/>
</dbReference>
<sequence length="437" mass="47069">MIKKLHCTYIVCVWILLFVTRATTLAQTTLTAGDIVVLGMNTDDVYPDQRWAFMTLVNLAANTKINFTDAGYDGTAFRVATTNEGHMQWTAPGPVSKGTIIYGTNTKINGATTNVSGQLGGTAAYLSQGGDQIIVYQGTLGTATGATFIYALNTGQSASYTTDGSWQTTGSTLADYLSYLPPGLSSTTTATLTSSQLNTSHATGSGNFGFDNMYYAGTTTGTRAALLAAISNPANWVGSDGSTYNIASSGVFPSAFTILPVILLYFNVQSQAGETVQLTWGTAIESNNDHFTLERSDDGVHYSLLTTVPGKGDHDQPVDYSFIDHSPEAGNNYYRLSQTDRDGRVKILGIKSIQVQAIALRVGPNPAIQFVEADFTRGDWREIKLYNSAEQLLQTISLKATASQVKIPLQDYRPGSYYLAFVGTNGRTNTVRKILKR</sequence>
<organism evidence="2 3">
    <name type="scientific">Niastella vici</name>
    <dbReference type="NCBI Taxonomy" id="1703345"/>
    <lineage>
        <taxon>Bacteria</taxon>
        <taxon>Pseudomonadati</taxon>
        <taxon>Bacteroidota</taxon>
        <taxon>Chitinophagia</taxon>
        <taxon>Chitinophagales</taxon>
        <taxon>Chitinophagaceae</taxon>
        <taxon>Niastella</taxon>
    </lineage>
</organism>
<accession>A0A1V9FMU4</accession>
<feature type="signal peptide" evidence="1">
    <location>
        <begin position="1"/>
        <end position="26"/>
    </location>
</feature>
<dbReference type="STRING" id="1703345.A3860_36730"/>
<dbReference type="Proteomes" id="UP000192796">
    <property type="component" value="Unassembled WGS sequence"/>
</dbReference>
<dbReference type="AlphaFoldDB" id="A0A1V9FMU4"/>
<dbReference type="EMBL" id="LVYD01000075">
    <property type="protein sequence ID" value="OQP59627.1"/>
    <property type="molecule type" value="Genomic_DNA"/>
</dbReference>
<evidence type="ECO:0000313" key="3">
    <source>
        <dbReference type="Proteomes" id="UP000192796"/>
    </source>
</evidence>